<dbReference type="AlphaFoldDB" id="A0AAV4PMI8"/>
<gene>
    <name evidence="2" type="ORF">CEXT_317341</name>
</gene>
<dbReference type="EMBL" id="BPLR01004649">
    <property type="protein sequence ID" value="GIX96417.1"/>
    <property type="molecule type" value="Genomic_DNA"/>
</dbReference>
<organism evidence="2 3">
    <name type="scientific">Caerostris extrusa</name>
    <name type="common">Bark spider</name>
    <name type="synonym">Caerostris bankana</name>
    <dbReference type="NCBI Taxonomy" id="172846"/>
    <lineage>
        <taxon>Eukaryota</taxon>
        <taxon>Metazoa</taxon>
        <taxon>Ecdysozoa</taxon>
        <taxon>Arthropoda</taxon>
        <taxon>Chelicerata</taxon>
        <taxon>Arachnida</taxon>
        <taxon>Araneae</taxon>
        <taxon>Araneomorphae</taxon>
        <taxon>Entelegynae</taxon>
        <taxon>Araneoidea</taxon>
        <taxon>Araneidae</taxon>
        <taxon>Caerostris</taxon>
    </lineage>
</organism>
<accession>A0AAV4PMI8</accession>
<feature type="compositionally biased region" description="Polar residues" evidence="1">
    <location>
        <begin position="18"/>
        <end position="31"/>
    </location>
</feature>
<feature type="region of interest" description="Disordered" evidence="1">
    <location>
        <begin position="1"/>
        <end position="31"/>
    </location>
</feature>
<sequence>MAGWEATPREENDPKSNPFPSTSKAVFSARN</sequence>
<protein>
    <submittedName>
        <fullName evidence="2">Uncharacterized protein</fullName>
    </submittedName>
</protein>
<name>A0AAV4PMI8_CAEEX</name>
<comment type="caution">
    <text evidence="2">The sequence shown here is derived from an EMBL/GenBank/DDBJ whole genome shotgun (WGS) entry which is preliminary data.</text>
</comment>
<reference evidence="2 3" key="1">
    <citation type="submission" date="2021-06" db="EMBL/GenBank/DDBJ databases">
        <title>Caerostris extrusa draft genome.</title>
        <authorList>
            <person name="Kono N."/>
            <person name="Arakawa K."/>
        </authorList>
    </citation>
    <scope>NUCLEOTIDE SEQUENCE [LARGE SCALE GENOMIC DNA]</scope>
</reference>
<evidence type="ECO:0000256" key="1">
    <source>
        <dbReference type="SAM" id="MobiDB-lite"/>
    </source>
</evidence>
<evidence type="ECO:0000313" key="3">
    <source>
        <dbReference type="Proteomes" id="UP001054945"/>
    </source>
</evidence>
<keyword evidence="3" id="KW-1185">Reference proteome</keyword>
<proteinExistence type="predicted"/>
<feature type="non-terminal residue" evidence="2">
    <location>
        <position position="31"/>
    </location>
</feature>
<evidence type="ECO:0000313" key="2">
    <source>
        <dbReference type="EMBL" id="GIX96417.1"/>
    </source>
</evidence>
<dbReference type="Proteomes" id="UP001054945">
    <property type="component" value="Unassembled WGS sequence"/>
</dbReference>